<dbReference type="Pfam" id="PF14498">
    <property type="entry name" value="Glyco_hyd_65N_2"/>
    <property type="match status" value="1"/>
</dbReference>
<dbReference type="GO" id="GO:0004560">
    <property type="term" value="F:alpha-L-fucosidase activity"/>
    <property type="evidence" value="ECO:0007669"/>
    <property type="project" value="TreeGrafter"/>
</dbReference>
<dbReference type="AlphaFoldDB" id="A0A851GDD8"/>
<dbReference type="EMBL" id="JACBAZ010000002">
    <property type="protein sequence ID" value="NWK54952.1"/>
    <property type="molecule type" value="Genomic_DNA"/>
</dbReference>
<evidence type="ECO:0000313" key="3">
    <source>
        <dbReference type="EMBL" id="NWK54952.1"/>
    </source>
</evidence>
<gene>
    <name evidence="3" type="ORF">HW115_04985</name>
</gene>
<comment type="caution">
    <text evidence="3">The sequence shown here is derived from an EMBL/GenBank/DDBJ whole genome shotgun (WGS) entry which is preliminary data.</text>
</comment>
<dbReference type="InterPro" id="IPR012341">
    <property type="entry name" value="6hp_glycosidase-like_sf"/>
</dbReference>
<name>A0A851GDD8_9BACT</name>
<feature type="domain" description="Glycosyl hydrolase family 95 N-terminal" evidence="1">
    <location>
        <begin position="3"/>
        <end position="151"/>
    </location>
</feature>
<evidence type="ECO:0000259" key="1">
    <source>
        <dbReference type="Pfam" id="PF14498"/>
    </source>
</evidence>
<dbReference type="Proteomes" id="UP000557872">
    <property type="component" value="Unassembled WGS sequence"/>
</dbReference>
<organism evidence="3 4">
    <name type="scientific">Oceaniferula marina</name>
    <dbReference type="NCBI Taxonomy" id="2748318"/>
    <lineage>
        <taxon>Bacteria</taxon>
        <taxon>Pseudomonadati</taxon>
        <taxon>Verrucomicrobiota</taxon>
        <taxon>Verrucomicrobiia</taxon>
        <taxon>Verrucomicrobiales</taxon>
        <taxon>Verrucomicrobiaceae</taxon>
        <taxon>Oceaniferula</taxon>
    </lineage>
</organism>
<dbReference type="Pfam" id="PF22124">
    <property type="entry name" value="Glyco_hydro_95_cat"/>
    <property type="match status" value="1"/>
</dbReference>
<dbReference type="InterPro" id="IPR054363">
    <property type="entry name" value="GH95_cat"/>
</dbReference>
<dbReference type="Gene3D" id="2.60.120.200">
    <property type="match status" value="1"/>
</dbReference>
<sequence>MLLKAPVHRWDDAIPLGNGLMGGLLWGEGETLRLSLDRGDLWDERTNGEKEWWKKYTWAKGAEMVRQGKSGEVNRWWDTPYNGVTPTKLPAGRLEIKLAPGTKMQAFELNLATAEGWVHMANRKKISAFFSADKHVAFIRIPGAAPESIMLLPSGSKRHAGSAGPSSGGAVTKLGYPAAKHETKGNVTWYIQDAMDGFQYCVCVQSKRVGNETLLALAVTSTTDAKNPLKLAQQRCIDALQKGYDAMIQPHLAWWHDFWQQSAVSIPEVDAHIRRQYYLVRYFHGAASRRGAPPMPLQGVWTADNGGLPPWKGDYHNDLNTQMTYIAYQMSGHFNEGLSYLDFLWDRKQLFEEFARDFYGTGGLACPGVMSLAGQPLGGWGQYSMSPTMSAWSAHLFYLHWRYTMDDAFLKKRAYPWSAGVGECMLGLLKPDENGVLVLPLSSSPEFFNASKRAWMKPNSNYDLMCLKMLFLSLQEMAESLNKTAEAQKWAKAAQQLGGYHVLDDGRLMLSANEPFPSSHRHMSHVMALHPFNLITADGGEGDNKIIEATVNDVEEKGTRAWTGYSFSWWSCLLARVGHAEAALRYLDIYTSAFVTRNGFHVNGDQTKSGYSNFTYRPFTLEGNFMAQQAVHEMMLQCWSSTPGKHDTEVIRIFPAMPWRWHDAAFRDLRVEGGHKVSAVRQNNATSWFAVTAGRDATVRIRDNFGNRTPQWNLPEVKKQGNSYVLAMKKGQVLEAEFKRTSNISSAPVDVAEKVIILSQHAIRSTKLPLRIGADSQGGSRFSGEMARVLVIDGVLSLEKIAQLAKPDASNKQQPESTVVAFDAGHIVPANIQGKVSEIATRGGPSGKALQFSGGYLEVPPSEKLHCHTGLTLSAWVKVDSKSGAARLIDKTAVGTSNGYLLDTWPSGRSLRLITREPALIAKDVLPIDTWCHVAATVDGETGKQILYLNGKVVAESK</sequence>
<dbReference type="Pfam" id="PF13385">
    <property type="entry name" value="Laminin_G_3"/>
    <property type="match status" value="1"/>
</dbReference>
<dbReference type="InterPro" id="IPR013320">
    <property type="entry name" value="ConA-like_dom_sf"/>
</dbReference>
<feature type="domain" description="Glycosyl hydrolase family 95 catalytic" evidence="2">
    <location>
        <begin position="278"/>
        <end position="635"/>
    </location>
</feature>
<proteinExistence type="predicted"/>
<evidence type="ECO:0000313" key="4">
    <source>
        <dbReference type="Proteomes" id="UP000557872"/>
    </source>
</evidence>
<dbReference type="Gene3D" id="1.50.10.10">
    <property type="match status" value="1"/>
</dbReference>
<dbReference type="InterPro" id="IPR008928">
    <property type="entry name" value="6-hairpin_glycosidase_sf"/>
</dbReference>
<dbReference type="PANTHER" id="PTHR31084:SF0">
    <property type="entry name" value="ALPHA-L-FUCOSIDASE 2"/>
    <property type="match status" value="1"/>
</dbReference>
<evidence type="ECO:0000259" key="2">
    <source>
        <dbReference type="Pfam" id="PF22124"/>
    </source>
</evidence>
<keyword evidence="4" id="KW-1185">Reference proteome</keyword>
<dbReference type="PANTHER" id="PTHR31084">
    <property type="entry name" value="ALPHA-L-FUCOSIDASE 2"/>
    <property type="match status" value="1"/>
</dbReference>
<dbReference type="SUPFAM" id="SSF49899">
    <property type="entry name" value="Concanavalin A-like lectins/glucanases"/>
    <property type="match status" value="1"/>
</dbReference>
<dbReference type="SUPFAM" id="SSF48208">
    <property type="entry name" value="Six-hairpin glycosidases"/>
    <property type="match status" value="1"/>
</dbReference>
<dbReference type="GO" id="GO:0005975">
    <property type="term" value="P:carbohydrate metabolic process"/>
    <property type="evidence" value="ECO:0007669"/>
    <property type="project" value="InterPro"/>
</dbReference>
<dbReference type="InterPro" id="IPR027414">
    <property type="entry name" value="GH95_N_dom"/>
</dbReference>
<protein>
    <submittedName>
        <fullName evidence="3">LamG domain-containing protein</fullName>
    </submittedName>
</protein>
<reference evidence="3 4" key="1">
    <citation type="submission" date="2020-07" db="EMBL/GenBank/DDBJ databases">
        <title>Roseicoccus Jingziensis gen. nov., sp. nov., isolated from coastal seawater.</title>
        <authorList>
            <person name="Feng X."/>
        </authorList>
    </citation>
    <scope>NUCLEOTIDE SEQUENCE [LARGE SCALE GENOMIC DNA]</scope>
    <source>
        <strain evidence="3 4">N1E253</strain>
    </source>
</reference>
<accession>A0A851GDD8</accession>